<dbReference type="Proteomes" id="UP000438120">
    <property type="component" value="Unassembled WGS sequence"/>
</dbReference>
<evidence type="ECO:0000256" key="2">
    <source>
        <dbReference type="ARBA" id="ARBA00022679"/>
    </source>
</evidence>
<dbReference type="PANTHER" id="PTHR43289">
    <property type="entry name" value="MITOGEN-ACTIVATED PROTEIN KINASE KINASE KINASE 20-RELATED"/>
    <property type="match status" value="1"/>
</dbReference>
<feature type="domain" description="Protein kinase" evidence="8">
    <location>
        <begin position="17"/>
        <end position="301"/>
    </location>
</feature>
<evidence type="ECO:0000313" key="9">
    <source>
        <dbReference type="EMBL" id="MST87268.1"/>
    </source>
</evidence>
<dbReference type="Gene3D" id="1.10.510.10">
    <property type="entry name" value="Transferase(Phosphotransferase) domain 1"/>
    <property type="match status" value="1"/>
</dbReference>
<feature type="binding site" evidence="6">
    <location>
        <position position="50"/>
    </location>
    <ligand>
        <name>ATP</name>
        <dbReference type="ChEBI" id="CHEBI:30616"/>
    </ligand>
</feature>
<comment type="caution">
    <text evidence="9">The sequence shown here is derived from an EMBL/GenBank/DDBJ whole genome shotgun (WGS) entry which is preliminary data.</text>
</comment>
<dbReference type="OrthoDB" id="9788659at2"/>
<evidence type="ECO:0000256" key="5">
    <source>
        <dbReference type="ARBA" id="ARBA00022840"/>
    </source>
</evidence>
<evidence type="ECO:0000259" key="8">
    <source>
        <dbReference type="PROSITE" id="PS50011"/>
    </source>
</evidence>
<dbReference type="GO" id="GO:0004674">
    <property type="term" value="F:protein serine/threonine kinase activity"/>
    <property type="evidence" value="ECO:0007669"/>
    <property type="project" value="UniProtKB-EC"/>
</dbReference>
<dbReference type="CDD" id="cd14014">
    <property type="entry name" value="STKc_PknB_like"/>
    <property type="match status" value="1"/>
</dbReference>
<sequence>MKKETGRYTDQVLKDKWVVGPLIGEGSNGKTEVYEISHHEPGLDEQRALKITEVARGFNNGKSEDDLRRDANRELDLMNKLESIHTMSYLDHWYDHDKDDPRRLDLFVVMKELDTLTNYRGKKFSEKEIAKIGIDICDALEECERKNVVHRDIKPANIYISGEGKHKLQYILGDFGISRIIANNSSSYETSSFLTPGFAAPEQYDPYPNLDKEVDIYSLGLTLYYLANGWKSPFMEQPGPLDQAADQKRIQTDQLPEIPGISQALNAILLKATRRKKEERYQSARDMEQALKGVFNTNPSYETIPAKSGYETAAANPSPFATAPAGAVSSYETQAANGGKSQTAGSYETQAANGGKSQMAGSYETQAANGGESQTAGSYETQAANGGKSQAAGSYETQAANGGENQTAGSYETQAANGAETAERPVYSTDTMTATRNAGQSRTVHSDVDAHGLYLSQKRELMEIAIDGPQVGNLTFENLHLEIAEGALAVVFGTDFSTISTFSQVISNCIAGRGDPGCTISIYRSGKPAKAWIAQNSYGTLNRNTSSVIDPELLKLLRLTKLKGKSYFDMTPLEQVLLAIARTLTTELPIFLYIDCYDLGIDKLSVDMKTELFQILEDVAHKLNLTILVINYGVPNSKSIDFFDQVMVLRHQQQIIKRGLFGHKKIPVSTVDLAFSGTPKSVAADAGISNFEDIMSLI</sequence>
<proteinExistence type="predicted"/>
<keyword evidence="4 9" id="KW-0418">Kinase</keyword>
<dbReference type="InterPro" id="IPR011009">
    <property type="entry name" value="Kinase-like_dom_sf"/>
</dbReference>
<keyword evidence="5 6" id="KW-0067">ATP-binding</keyword>
<keyword evidence="10" id="KW-1185">Reference proteome</keyword>
<keyword evidence="3 6" id="KW-0547">Nucleotide-binding</keyword>
<reference evidence="9 10" key="1">
    <citation type="submission" date="2019-08" db="EMBL/GenBank/DDBJ databases">
        <title>In-depth cultivation of the pig gut microbiome towards novel bacterial diversity and tailored functional studies.</title>
        <authorList>
            <person name="Wylensek D."/>
            <person name="Hitch T.C.A."/>
            <person name="Clavel T."/>
        </authorList>
    </citation>
    <scope>NUCLEOTIDE SEQUENCE [LARGE SCALE GENOMIC DNA]</scope>
    <source>
        <strain evidence="9 10">Bifido-178-WT-2B</strain>
    </source>
</reference>
<evidence type="ECO:0000256" key="6">
    <source>
        <dbReference type="PROSITE-ProRule" id="PRU10141"/>
    </source>
</evidence>
<dbReference type="SUPFAM" id="SSF69349">
    <property type="entry name" value="Phage fibre proteins"/>
    <property type="match status" value="1"/>
</dbReference>
<organism evidence="9 10">
    <name type="scientific">Lactobacillus porci</name>
    <dbReference type="NCBI Taxonomy" id="2012477"/>
    <lineage>
        <taxon>Bacteria</taxon>
        <taxon>Bacillati</taxon>
        <taxon>Bacillota</taxon>
        <taxon>Bacilli</taxon>
        <taxon>Lactobacillales</taxon>
        <taxon>Lactobacillaceae</taxon>
        <taxon>Lactobacillus</taxon>
    </lineage>
</organism>
<dbReference type="SMART" id="SM00220">
    <property type="entry name" value="S_TKc"/>
    <property type="match status" value="1"/>
</dbReference>
<dbReference type="SUPFAM" id="SSF56112">
    <property type="entry name" value="Protein kinase-like (PK-like)"/>
    <property type="match status" value="1"/>
</dbReference>
<evidence type="ECO:0000256" key="4">
    <source>
        <dbReference type="ARBA" id="ARBA00022777"/>
    </source>
</evidence>
<dbReference type="Pfam" id="PF00069">
    <property type="entry name" value="Pkinase"/>
    <property type="match status" value="1"/>
</dbReference>
<accession>A0A6A8MEN7</accession>
<protein>
    <recommendedName>
        <fullName evidence="1">non-specific serine/threonine protein kinase</fullName>
        <ecNumber evidence="1">2.7.11.1</ecNumber>
    </recommendedName>
</protein>
<dbReference type="PANTHER" id="PTHR43289:SF6">
    <property type="entry name" value="SERINE_THREONINE-PROTEIN KINASE NEKL-3"/>
    <property type="match status" value="1"/>
</dbReference>
<dbReference type="InterPro" id="IPR000719">
    <property type="entry name" value="Prot_kinase_dom"/>
</dbReference>
<feature type="region of interest" description="Disordered" evidence="7">
    <location>
        <begin position="337"/>
        <end position="409"/>
    </location>
</feature>
<dbReference type="InterPro" id="IPR008271">
    <property type="entry name" value="Ser/Thr_kinase_AS"/>
</dbReference>
<evidence type="ECO:0000313" key="10">
    <source>
        <dbReference type="Proteomes" id="UP000438120"/>
    </source>
</evidence>
<evidence type="ECO:0000256" key="7">
    <source>
        <dbReference type="SAM" id="MobiDB-lite"/>
    </source>
</evidence>
<dbReference type="AlphaFoldDB" id="A0A6A8MEN7"/>
<name>A0A6A8MEN7_9LACO</name>
<dbReference type="EMBL" id="VUMX01000015">
    <property type="protein sequence ID" value="MST87268.1"/>
    <property type="molecule type" value="Genomic_DNA"/>
</dbReference>
<dbReference type="InterPro" id="IPR017441">
    <property type="entry name" value="Protein_kinase_ATP_BS"/>
</dbReference>
<keyword evidence="2" id="KW-0808">Transferase</keyword>
<gene>
    <name evidence="9" type="ORF">FYJ62_06375</name>
</gene>
<evidence type="ECO:0000256" key="3">
    <source>
        <dbReference type="ARBA" id="ARBA00022741"/>
    </source>
</evidence>
<dbReference type="EC" id="2.7.11.1" evidence="1"/>
<dbReference type="PROSITE" id="PS00108">
    <property type="entry name" value="PROTEIN_KINASE_ST"/>
    <property type="match status" value="1"/>
</dbReference>
<dbReference type="PROSITE" id="PS00107">
    <property type="entry name" value="PROTEIN_KINASE_ATP"/>
    <property type="match status" value="1"/>
</dbReference>
<dbReference type="RefSeq" id="WP_154548887.1">
    <property type="nucleotide sequence ID" value="NZ_VUMX01000015.1"/>
</dbReference>
<dbReference type="GO" id="GO:0005524">
    <property type="term" value="F:ATP binding"/>
    <property type="evidence" value="ECO:0007669"/>
    <property type="project" value="UniProtKB-UniRule"/>
</dbReference>
<dbReference type="PROSITE" id="PS50011">
    <property type="entry name" value="PROTEIN_KINASE_DOM"/>
    <property type="match status" value="1"/>
</dbReference>
<evidence type="ECO:0000256" key="1">
    <source>
        <dbReference type="ARBA" id="ARBA00012513"/>
    </source>
</evidence>